<keyword evidence="3" id="KW-1185">Reference proteome</keyword>
<dbReference type="RefSeq" id="WP_051157703.1">
    <property type="nucleotide sequence ID" value="NZ_JBIRUQ010000001.1"/>
</dbReference>
<evidence type="ECO:0000313" key="3">
    <source>
        <dbReference type="Proteomes" id="UP001611263"/>
    </source>
</evidence>
<dbReference type="EMBL" id="JBIRUQ010000001">
    <property type="protein sequence ID" value="MFI1459771.1"/>
    <property type="molecule type" value="Genomic_DNA"/>
</dbReference>
<dbReference type="GeneID" id="93505984"/>
<feature type="compositionally biased region" description="Basic residues" evidence="1">
    <location>
        <begin position="425"/>
        <end position="434"/>
    </location>
</feature>
<sequence>MVARLPIRVRPATNEIAVSYLTRLATLHEMPFTELWTQVSRPRNGTSTRRIDADLFAAVVDQPRARLARAIIELRSPEPDWLAMRHEPQRGCWRCTAAHPGGPVLQLLAHHHWVCLRHRIWIGPPDLTGLPQPDLTQLPEVVAAQRAHLRLMRRLGPAATFDAVLTGFLICAHRWTSRREPEPGDARHRWARRGQLLIPSGTELETFSASRLFAVTYPEAVSLAELLGPLHWRRLAAGGLDMQRRFAAAIGPRLGQPGYRPQIVNDAVAHWIDQDCWRSPSLPLQDYRSLRTFGGPSYRKPHTKNEEARFTSAAWFAQHRCGGDAMLHHRTLAPVILRDWSEQQVLFETALSAIATVREVHTEHGPNSTGPTVGSFDFIRPHPAPSDYLATAVEPAPWPERTQPRPESQPRPWSVSERPYFTPGPRRRRKFRFR</sequence>
<feature type="region of interest" description="Disordered" evidence="1">
    <location>
        <begin position="389"/>
        <end position="434"/>
    </location>
</feature>
<reference evidence="2 3" key="1">
    <citation type="submission" date="2024-10" db="EMBL/GenBank/DDBJ databases">
        <title>The Natural Products Discovery Center: Release of the First 8490 Sequenced Strains for Exploring Actinobacteria Biosynthetic Diversity.</title>
        <authorList>
            <person name="Kalkreuter E."/>
            <person name="Kautsar S.A."/>
            <person name="Yang D."/>
            <person name="Bader C.D."/>
            <person name="Teijaro C.N."/>
            <person name="Fluegel L."/>
            <person name="Davis C.M."/>
            <person name="Simpson J.R."/>
            <person name="Lauterbach L."/>
            <person name="Steele A.D."/>
            <person name="Gui C."/>
            <person name="Meng S."/>
            <person name="Li G."/>
            <person name="Viehrig K."/>
            <person name="Ye F."/>
            <person name="Su P."/>
            <person name="Kiefer A.F."/>
            <person name="Nichols A."/>
            <person name="Cepeda A.J."/>
            <person name="Yan W."/>
            <person name="Fan B."/>
            <person name="Jiang Y."/>
            <person name="Adhikari A."/>
            <person name="Zheng C.-J."/>
            <person name="Schuster L."/>
            <person name="Cowan T.M."/>
            <person name="Smanski M.J."/>
            <person name="Chevrette M.G."/>
            <person name="De Carvalho L.P.S."/>
            <person name="Shen B."/>
        </authorList>
    </citation>
    <scope>NUCLEOTIDE SEQUENCE [LARGE SCALE GENOMIC DNA]</scope>
    <source>
        <strain evidence="2 3">NPDC020568</strain>
    </source>
</reference>
<evidence type="ECO:0000313" key="2">
    <source>
        <dbReference type="EMBL" id="MFI1459771.1"/>
    </source>
</evidence>
<evidence type="ECO:0008006" key="4">
    <source>
        <dbReference type="Google" id="ProtNLM"/>
    </source>
</evidence>
<gene>
    <name evidence="2" type="ORF">ACH4WX_03510</name>
</gene>
<accession>A0ABW7TIU7</accession>
<evidence type="ECO:0000256" key="1">
    <source>
        <dbReference type="SAM" id="MobiDB-lite"/>
    </source>
</evidence>
<dbReference type="Proteomes" id="UP001611263">
    <property type="component" value="Unassembled WGS sequence"/>
</dbReference>
<protein>
    <recommendedName>
        <fullName evidence="4">TniQ protein</fullName>
    </recommendedName>
</protein>
<organism evidence="2 3">
    <name type="scientific">Nocardia carnea</name>
    <dbReference type="NCBI Taxonomy" id="37328"/>
    <lineage>
        <taxon>Bacteria</taxon>
        <taxon>Bacillati</taxon>
        <taxon>Actinomycetota</taxon>
        <taxon>Actinomycetes</taxon>
        <taxon>Mycobacteriales</taxon>
        <taxon>Nocardiaceae</taxon>
        <taxon>Nocardia</taxon>
    </lineage>
</organism>
<comment type="caution">
    <text evidence="2">The sequence shown here is derived from an EMBL/GenBank/DDBJ whole genome shotgun (WGS) entry which is preliminary data.</text>
</comment>
<proteinExistence type="predicted"/>
<name>A0ABW7TIU7_9NOCA</name>